<evidence type="ECO:0000256" key="6">
    <source>
        <dbReference type="ARBA" id="ARBA00022786"/>
    </source>
</evidence>
<comment type="subcellular location">
    <subcellularLocation>
        <location evidence="2">Nucleus</location>
        <location evidence="2">Nucleolus</location>
    </subcellularLocation>
</comment>
<dbReference type="InterPro" id="IPR050164">
    <property type="entry name" value="Peptidase_C19"/>
</dbReference>
<dbReference type="InterPro" id="IPR038765">
    <property type="entry name" value="Papain-like_cys_pep_sf"/>
</dbReference>
<comment type="caution">
    <text evidence="16">The sequence shown here is derived from an EMBL/GenBank/DDBJ whole genome shotgun (WGS) entry which is preliminary data.</text>
</comment>
<dbReference type="PROSITE" id="PS50235">
    <property type="entry name" value="USP_3"/>
    <property type="match status" value="1"/>
</dbReference>
<evidence type="ECO:0000259" key="15">
    <source>
        <dbReference type="PROSITE" id="PS50235"/>
    </source>
</evidence>
<name>A0AAD5QVK1_PARTN</name>
<proteinExistence type="inferred from homology"/>
<feature type="compositionally biased region" description="Basic residues" evidence="14">
    <location>
        <begin position="427"/>
        <end position="438"/>
    </location>
</feature>
<dbReference type="InterPro" id="IPR001394">
    <property type="entry name" value="Peptidase_C19_UCH"/>
</dbReference>
<dbReference type="GO" id="GO:0005829">
    <property type="term" value="C:cytosol"/>
    <property type="evidence" value="ECO:0007669"/>
    <property type="project" value="TreeGrafter"/>
</dbReference>
<keyword evidence="8" id="KW-0788">Thiol protease</keyword>
<evidence type="ECO:0000256" key="10">
    <source>
        <dbReference type="ARBA" id="ARBA00041300"/>
    </source>
</evidence>
<feature type="region of interest" description="Disordered" evidence="14">
    <location>
        <begin position="415"/>
        <end position="438"/>
    </location>
</feature>
<dbReference type="Gene3D" id="3.90.70.10">
    <property type="entry name" value="Cysteine proteinases"/>
    <property type="match status" value="1"/>
</dbReference>
<dbReference type="PANTHER" id="PTHR24006">
    <property type="entry name" value="UBIQUITIN CARBOXYL-TERMINAL HYDROLASE"/>
    <property type="match status" value="1"/>
</dbReference>
<feature type="region of interest" description="Disordered" evidence="14">
    <location>
        <begin position="370"/>
        <end position="391"/>
    </location>
</feature>
<dbReference type="GO" id="GO:0004843">
    <property type="term" value="F:cysteine-type deubiquitinase activity"/>
    <property type="evidence" value="ECO:0007669"/>
    <property type="project" value="UniProtKB-EC"/>
</dbReference>
<comment type="similarity">
    <text evidence="3">Belongs to the peptidase C19 family.</text>
</comment>
<evidence type="ECO:0000256" key="4">
    <source>
        <dbReference type="ARBA" id="ARBA00012759"/>
    </source>
</evidence>
<evidence type="ECO:0000256" key="13">
    <source>
        <dbReference type="ARBA" id="ARBA00043009"/>
    </source>
</evidence>
<dbReference type="Pfam" id="PF00443">
    <property type="entry name" value="UCH"/>
    <property type="match status" value="1"/>
</dbReference>
<evidence type="ECO:0000256" key="7">
    <source>
        <dbReference type="ARBA" id="ARBA00022801"/>
    </source>
</evidence>
<evidence type="ECO:0000256" key="2">
    <source>
        <dbReference type="ARBA" id="ARBA00004604"/>
    </source>
</evidence>
<dbReference type="GO" id="GO:0016579">
    <property type="term" value="P:protein deubiquitination"/>
    <property type="evidence" value="ECO:0007669"/>
    <property type="project" value="InterPro"/>
</dbReference>
<dbReference type="Proteomes" id="UP001196413">
    <property type="component" value="Unassembled WGS sequence"/>
</dbReference>
<evidence type="ECO:0000256" key="14">
    <source>
        <dbReference type="SAM" id="MobiDB-lite"/>
    </source>
</evidence>
<evidence type="ECO:0000313" key="16">
    <source>
        <dbReference type="EMBL" id="KAJ1362997.1"/>
    </source>
</evidence>
<accession>A0AAD5QVK1</accession>
<dbReference type="GO" id="GO:0005730">
    <property type="term" value="C:nucleolus"/>
    <property type="evidence" value="ECO:0007669"/>
    <property type="project" value="UniProtKB-SubCell"/>
</dbReference>
<dbReference type="EMBL" id="JAHQIW010004580">
    <property type="protein sequence ID" value="KAJ1362997.1"/>
    <property type="molecule type" value="Genomic_DNA"/>
</dbReference>
<evidence type="ECO:0000256" key="1">
    <source>
        <dbReference type="ARBA" id="ARBA00000707"/>
    </source>
</evidence>
<keyword evidence="7" id="KW-0378">Hydrolase</keyword>
<evidence type="ECO:0000313" key="17">
    <source>
        <dbReference type="Proteomes" id="UP001196413"/>
    </source>
</evidence>
<keyword evidence="6" id="KW-0833">Ubl conjugation pathway</keyword>
<comment type="catalytic activity">
    <reaction evidence="1">
        <text>Thiol-dependent hydrolysis of ester, thioester, amide, peptide and isopeptide bonds formed by the C-terminal Gly of ubiquitin (a 76-residue protein attached to proteins as an intracellular targeting signal).</text>
        <dbReference type="EC" id="3.4.19.12"/>
    </reaction>
</comment>
<evidence type="ECO:0000256" key="9">
    <source>
        <dbReference type="ARBA" id="ARBA00039432"/>
    </source>
</evidence>
<dbReference type="GO" id="GO:0042981">
    <property type="term" value="P:regulation of apoptotic process"/>
    <property type="evidence" value="ECO:0007669"/>
    <property type="project" value="TreeGrafter"/>
</dbReference>
<protein>
    <recommendedName>
        <fullName evidence="9">Ubiquitin carboxyl-terminal hydrolase 36</fullName>
        <ecNumber evidence="4">3.4.19.12</ecNumber>
    </recommendedName>
    <alternativeName>
        <fullName evidence="12">Deubiquitinating enzyme 36</fullName>
    </alternativeName>
    <alternativeName>
        <fullName evidence="11">Protein scrawny</fullName>
    </alternativeName>
    <alternativeName>
        <fullName evidence="10">Ubiquitin thioesterase 36</fullName>
    </alternativeName>
    <alternativeName>
        <fullName evidence="13">Ubiquitin-specific-processing protease 36</fullName>
    </alternativeName>
</protein>
<dbReference type="GO" id="GO:0006508">
    <property type="term" value="P:proteolysis"/>
    <property type="evidence" value="ECO:0007669"/>
    <property type="project" value="UniProtKB-KW"/>
</dbReference>
<evidence type="ECO:0000256" key="8">
    <source>
        <dbReference type="ARBA" id="ARBA00022807"/>
    </source>
</evidence>
<dbReference type="EC" id="3.4.19.12" evidence="4"/>
<gene>
    <name evidence="16" type="ORF">KIN20_022741</name>
</gene>
<keyword evidence="17" id="KW-1185">Reference proteome</keyword>
<keyword evidence="5" id="KW-0645">Protease</keyword>
<evidence type="ECO:0000256" key="12">
    <source>
        <dbReference type="ARBA" id="ARBA00042420"/>
    </source>
</evidence>
<reference evidence="16" key="1">
    <citation type="submission" date="2021-06" db="EMBL/GenBank/DDBJ databases">
        <title>Parelaphostrongylus tenuis whole genome reference sequence.</title>
        <authorList>
            <person name="Garwood T.J."/>
            <person name="Larsen P.A."/>
            <person name="Fountain-Jones N.M."/>
            <person name="Garbe J.R."/>
            <person name="Macchietto M.G."/>
            <person name="Kania S.A."/>
            <person name="Gerhold R.W."/>
            <person name="Richards J.E."/>
            <person name="Wolf T.M."/>
        </authorList>
    </citation>
    <scope>NUCLEOTIDE SEQUENCE</scope>
    <source>
        <strain evidence="16">MNPRO001-30</strain>
        <tissue evidence="16">Meninges</tissue>
    </source>
</reference>
<feature type="domain" description="USP" evidence="15">
    <location>
        <begin position="29"/>
        <end position="327"/>
    </location>
</feature>
<dbReference type="InterPro" id="IPR028889">
    <property type="entry name" value="USP"/>
</dbReference>
<evidence type="ECO:0000256" key="3">
    <source>
        <dbReference type="ARBA" id="ARBA00009085"/>
    </source>
</evidence>
<evidence type="ECO:0000256" key="11">
    <source>
        <dbReference type="ARBA" id="ARBA00042154"/>
    </source>
</evidence>
<evidence type="ECO:0000256" key="5">
    <source>
        <dbReference type="ARBA" id="ARBA00022670"/>
    </source>
</evidence>
<organism evidence="16 17">
    <name type="scientific">Parelaphostrongylus tenuis</name>
    <name type="common">Meningeal worm</name>
    <dbReference type="NCBI Taxonomy" id="148309"/>
    <lineage>
        <taxon>Eukaryota</taxon>
        <taxon>Metazoa</taxon>
        <taxon>Ecdysozoa</taxon>
        <taxon>Nematoda</taxon>
        <taxon>Chromadorea</taxon>
        <taxon>Rhabditida</taxon>
        <taxon>Rhabditina</taxon>
        <taxon>Rhabditomorpha</taxon>
        <taxon>Strongyloidea</taxon>
        <taxon>Metastrongylidae</taxon>
        <taxon>Parelaphostrongylus</taxon>
    </lineage>
</organism>
<dbReference type="AlphaFoldDB" id="A0AAD5QVK1"/>
<dbReference type="SUPFAM" id="SSF54001">
    <property type="entry name" value="Cysteine proteinases"/>
    <property type="match status" value="1"/>
</dbReference>
<dbReference type="PANTHER" id="PTHR24006:SF758">
    <property type="entry name" value="UBIQUITIN CARBOXYL-TERMINAL HYDROLASE 36"/>
    <property type="match status" value="1"/>
</dbReference>
<sequence>MSDSLRQYDTNKIWTFEGFRQTFGVPHGAGLINGRNTCFINAVLQTLVHIPPFTRYALEIHGHSDGPHKDGCLWCVMRRTHYPNILDHSDVYFAKWVTQLWPRLFQGNYCGSQEDAHEFFLKFVGALKSVQKRNRGRAKSPSSPIDRIFGGKSRYEMICLRCGDATVKHQDFLDLSLALPQGGYGGLSPTITELLALNIENEKIELRCAKCGCKWKKLSKTITRCPPVLVLHILRFTNYATKINMAIDVERNISLRQFTYLNDEEERYELTAAIFHLGPSPDRGHYTVMTKGFNGRFYYFDDEHVTPVRETRKYTVLSTYMLFYSHTKPQKCASATDRCLDVKSTTTSSVTRLDTKTAEDGTMPVEISCEKSKDIGMNSTEGDNENRLDESSYSEISCQNLKIAESETIDLSQSINSYSSSTESKRVKQNFKHTNHGE</sequence>